<dbReference type="Proteomes" id="UP000310574">
    <property type="component" value="Unassembled WGS sequence"/>
</dbReference>
<gene>
    <name evidence="1" type="ORF">E5170_01635</name>
</gene>
<name>A0AAQ2I2Q6_9PSED</name>
<comment type="caution">
    <text evidence="1">The sequence shown here is derived from an EMBL/GenBank/DDBJ whole genome shotgun (WGS) entry which is preliminary data.</text>
</comment>
<evidence type="ECO:0000313" key="2">
    <source>
        <dbReference type="Proteomes" id="UP000310574"/>
    </source>
</evidence>
<reference evidence="1 2" key="1">
    <citation type="submission" date="2019-04" db="EMBL/GenBank/DDBJ databases">
        <title>Draft genome sequence of Pseudomonas sp. M7D1 isolated from rhizosphere of plant the flowery desert.</title>
        <authorList>
            <person name="Poblete-Morales M."/>
            <person name="Plaza N."/>
            <person name="Corsini G."/>
            <person name="Silva E."/>
        </authorList>
    </citation>
    <scope>NUCLEOTIDE SEQUENCE [LARGE SCALE GENOMIC DNA]</scope>
    <source>
        <strain evidence="1 2">M7D1</strain>
    </source>
</reference>
<organism evidence="1 2">
    <name type="scientific">Pseudomonas atacamensis</name>
    <dbReference type="NCBI Taxonomy" id="2565368"/>
    <lineage>
        <taxon>Bacteria</taxon>
        <taxon>Pseudomonadati</taxon>
        <taxon>Pseudomonadota</taxon>
        <taxon>Gammaproteobacteria</taxon>
        <taxon>Pseudomonadales</taxon>
        <taxon>Pseudomonadaceae</taxon>
        <taxon>Pseudomonas</taxon>
    </lineage>
</organism>
<dbReference type="EMBL" id="SSBS01000001">
    <property type="protein sequence ID" value="THF36172.1"/>
    <property type="molecule type" value="Genomic_DNA"/>
</dbReference>
<sequence length="94" mass="10153">MVEHPGMWGRARALFRVGTVVGLQRKQSGSGQCRVSTGIDGAWVSASIIGRGLTIKQAQTMQLYRAGTRAGTDEVSQINTLLTRFSSVSRISSR</sequence>
<protein>
    <submittedName>
        <fullName evidence="1">Uncharacterized protein</fullName>
    </submittedName>
</protein>
<evidence type="ECO:0000313" key="1">
    <source>
        <dbReference type="EMBL" id="THF36172.1"/>
    </source>
</evidence>
<accession>A0AAQ2I2Q6</accession>
<dbReference type="AlphaFoldDB" id="A0AAQ2I2Q6"/>
<proteinExistence type="predicted"/>